<feature type="compositionally biased region" description="Basic and acidic residues" evidence="1">
    <location>
        <begin position="125"/>
        <end position="138"/>
    </location>
</feature>
<reference evidence="2" key="1">
    <citation type="submission" date="2022-04" db="EMBL/GenBank/DDBJ databases">
        <title>A functionally conserved STORR gene fusion in Papaver species that diverged 16.8 million years ago.</title>
        <authorList>
            <person name="Catania T."/>
        </authorList>
    </citation>
    <scope>NUCLEOTIDE SEQUENCE</scope>
    <source>
        <strain evidence="2">S-188037</strain>
    </source>
</reference>
<dbReference type="Proteomes" id="UP001202328">
    <property type="component" value="Unassembled WGS sequence"/>
</dbReference>
<comment type="caution">
    <text evidence="2">The sequence shown here is derived from an EMBL/GenBank/DDBJ whole genome shotgun (WGS) entry which is preliminary data.</text>
</comment>
<protein>
    <recommendedName>
        <fullName evidence="4">Diacylglycerol O-acyltransferase 3</fullName>
    </recommendedName>
</protein>
<evidence type="ECO:0000313" key="3">
    <source>
        <dbReference type="Proteomes" id="UP001202328"/>
    </source>
</evidence>
<dbReference type="Gene3D" id="3.40.30.10">
    <property type="entry name" value="Glutaredoxin"/>
    <property type="match status" value="1"/>
</dbReference>
<sequence length="346" mass="37356">MEISGVMSRSYYGVGIDKVSVKSRKFSGISRSSAFLENGHLQYYVSPPMSGLKNKEKKEKKNLEMGIIKKKLKLVKGLSKNLSMFESMGFGLEMENGLISQVKGKNLEEASEILMAQLKQLKAEEKEMKRKKKEEKAKQKSMKMKTESSSSSSESSDSDCGDVVNMKSLRINTKTESKVDIEGESISPISSLMQEVEIGSSRQDCCAEITSTSCCSSSGIGATANTSTLQRSSATVMATLDGERIEVCMGGKCKKSGAAELLQEFEKRVGGGSVAVVGCKCMGKCRDGPNVRVLNQCNGEKAEEVKAPLVTNPLCIRVGLEDVSMIVANFFGNPERNDLGGSLAPA</sequence>
<accession>A0AAD4T8H7</accession>
<dbReference type="CDD" id="cd02980">
    <property type="entry name" value="TRX_Fd_family"/>
    <property type="match status" value="1"/>
</dbReference>
<evidence type="ECO:0008006" key="4">
    <source>
        <dbReference type="Google" id="ProtNLM"/>
    </source>
</evidence>
<name>A0AAD4T8H7_9MAGN</name>
<dbReference type="SUPFAM" id="SSF52833">
    <property type="entry name" value="Thioredoxin-like"/>
    <property type="match status" value="1"/>
</dbReference>
<organism evidence="2 3">
    <name type="scientific">Papaver atlanticum</name>
    <dbReference type="NCBI Taxonomy" id="357466"/>
    <lineage>
        <taxon>Eukaryota</taxon>
        <taxon>Viridiplantae</taxon>
        <taxon>Streptophyta</taxon>
        <taxon>Embryophyta</taxon>
        <taxon>Tracheophyta</taxon>
        <taxon>Spermatophyta</taxon>
        <taxon>Magnoliopsida</taxon>
        <taxon>Ranunculales</taxon>
        <taxon>Papaveraceae</taxon>
        <taxon>Papaveroideae</taxon>
        <taxon>Papaver</taxon>
    </lineage>
</organism>
<dbReference type="EMBL" id="JAJJMB010003633">
    <property type="protein sequence ID" value="KAI3946864.1"/>
    <property type="molecule type" value="Genomic_DNA"/>
</dbReference>
<feature type="region of interest" description="Disordered" evidence="1">
    <location>
        <begin position="125"/>
        <end position="161"/>
    </location>
</feature>
<gene>
    <name evidence="2" type="ORF">MKW98_003427</name>
</gene>
<proteinExistence type="predicted"/>
<evidence type="ECO:0000256" key="1">
    <source>
        <dbReference type="SAM" id="MobiDB-lite"/>
    </source>
</evidence>
<evidence type="ECO:0000313" key="2">
    <source>
        <dbReference type="EMBL" id="KAI3946864.1"/>
    </source>
</evidence>
<keyword evidence="3" id="KW-1185">Reference proteome</keyword>
<dbReference type="AlphaFoldDB" id="A0AAD4T8H7"/>
<dbReference type="InterPro" id="IPR036249">
    <property type="entry name" value="Thioredoxin-like_sf"/>
</dbReference>